<keyword evidence="3" id="KW-1185">Reference proteome</keyword>
<sequence length="131" mass="15031">MFVQKNDHKVKPVNKNNSIFRLLQTKMHLQPTIFALSLEDYMLPCLNKKLFGVDCPGCGMQRSADLLLHGEFLAAFQMYPAIYPIIMLLLFLSTTLFVKLKYAQQIKMVLMLLVAGTIIVSYILKMNNLFN</sequence>
<evidence type="ECO:0000313" key="3">
    <source>
        <dbReference type="Proteomes" id="UP000468707"/>
    </source>
</evidence>
<keyword evidence="1" id="KW-0472">Membrane</keyword>
<gene>
    <name evidence="2" type="ORF">GTK07_14015</name>
</gene>
<dbReference type="Pfam" id="PF10825">
    <property type="entry name" value="DUF2752"/>
    <property type="match status" value="1"/>
</dbReference>
<evidence type="ECO:0000313" key="2">
    <source>
        <dbReference type="EMBL" id="NDV44445.1"/>
    </source>
</evidence>
<feature type="transmembrane region" description="Helical" evidence="1">
    <location>
        <begin position="81"/>
        <end position="98"/>
    </location>
</feature>
<dbReference type="AlphaFoldDB" id="A0A6I5KWW8"/>
<keyword evidence="1" id="KW-0812">Transmembrane</keyword>
<dbReference type="InterPro" id="IPR021215">
    <property type="entry name" value="DUF2752"/>
</dbReference>
<organism evidence="2 3">
    <name type="scientific">Flagellimonas sediminis</name>
    <dbReference type="NCBI Taxonomy" id="2696468"/>
    <lineage>
        <taxon>Bacteria</taxon>
        <taxon>Pseudomonadati</taxon>
        <taxon>Bacteroidota</taxon>
        <taxon>Flavobacteriia</taxon>
        <taxon>Flavobacteriales</taxon>
        <taxon>Flavobacteriaceae</taxon>
        <taxon>Flagellimonas</taxon>
    </lineage>
</organism>
<name>A0A6I5KWW8_9FLAO</name>
<protein>
    <submittedName>
        <fullName evidence="2">DUF2752 domain-containing protein</fullName>
    </submittedName>
</protein>
<accession>A0A6I5KWW8</accession>
<feature type="transmembrane region" description="Helical" evidence="1">
    <location>
        <begin position="105"/>
        <end position="124"/>
    </location>
</feature>
<keyword evidence="1" id="KW-1133">Transmembrane helix</keyword>
<comment type="caution">
    <text evidence="2">The sequence shown here is derived from an EMBL/GenBank/DDBJ whole genome shotgun (WGS) entry which is preliminary data.</text>
</comment>
<evidence type="ECO:0000256" key="1">
    <source>
        <dbReference type="SAM" id="Phobius"/>
    </source>
</evidence>
<reference evidence="2 3" key="1">
    <citation type="submission" date="2020-01" db="EMBL/GenBank/DDBJ databases">
        <title>Muricauda sediminis sp.nov. 40Bstr401.</title>
        <authorList>
            <person name="Xue Z."/>
            <person name="Zhu S."/>
            <person name="Ren N."/>
            <person name="Chen T."/>
            <person name="Chen X."/>
            <person name="Chen J."/>
            <person name="Yang J."/>
        </authorList>
    </citation>
    <scope>NUCLEOTIDE SEQUENCE [LARGE SCALE GENOMIC DNA]</scope>
    <source>
        <strain evidence="2 3">40Bstr401</strain>
    </source>
</reference>
<dbReference type="EMBL" id="JAAAMI010000007">
    <property type="protein sequence ID" value="NDV44445.1"/>
    <property type="molecule type" value="Genomic_DNA"/>
</dbReference>
<proteinExistence type="predicted"/>
<dbReference type="Proteomes" id="UP000468707">
    <property type="component" value="Unassembled WGS sequence"/>
</dbReference>